<gene>
    <name evidence="2" type="ORF">CEXT_94731</name>
</gene>
<organism evidence="2 3">
    <name type="scientific">Caerostris extrusa</name>
    <name type="common">Bark spider</name>
    <name type="synonym">Caerostris bankana</name>
    <dbReference type="NCBI Taxonomy" id="172846"/>
    <lineage>
        <taxon>Eukaryota</taxon>
        <taxon>Metazoa</taxon>
        <taxon>Ecdysozoa</taxon>
        <taxon>Arthropoda</taxon>
        <taxon>Chelicerata</taxon>
        <taxon>Arachnida</taxon>
        <taxon>Araneae</taxon>
        <taxon>Araneomorphae</taxon>
        <taxon>Entelegynae</taxon>
        <taxon>Araneoidea</taxon>
        <taxon>Araneidae</taxon>
        <taxon>Caerostris</taxon>
    </lineage>
</organism>
<feature type="compositionally biased region" description="Basic residues" evidence="1">
    <location>
        <begin position="15"/>
        <end position="31"/>
    </location>
</feature>
<comment type="caution">
    <text evidence="2">The sequence shown here is derived from an EMBL/GenBank/DDBJ whole genome shotgun (WGS) entry which is preliminary data.</text>
</comment>
<dbReference type="Proteomes" id="UP001054945">
    <property type="component" value="Unassembled WGS sequence"/>
</dbReference>
<protein>
    <submittedName>
        <fullName evidence="2">Uncharacterized protein</fullName>
    </submittedName>
</protein>
<evidence type="ECO:0000256" key="1">
    <source>
        <dbReference type="SAM" id="MobiDB-lite"/>
    </source>
</evidence>
<keyword evidence="3" id="KW-1185">Reference proteome</keyword>
<evidence type="ECO:0000313" key="2">
    <source>
        <dbReference type="EMBL" id="GIY58996.1"/>
    </source>
</evidence>
<name>A0AAV4UMP9_CAEEX</name>
<feature type="compositionally biased region" description="Basic and acidic residues" evidence="1">
    <location>
        <begin position="32"/>
        <end position="46"/>
    </location>
</feature>
<dbReference type="EMBL" id="BPLR01013143">
    <property type="protein sequence ID" value="GIY58996.1"/>
    <property type="molecule type" value="Genomic_DNA"/>
</dbReference>
<reference evidence="2 3" key="1">
    <citation type="submission" date="2021-06" db="EMBL/GenBank/DDBJ databases">
        <title>Caerostris extrusa draft genome.</title>
        <authorList>
            <person name="Kono N."/>
            <person name="Arakawa K."/>
        </authorList>
    </citation>
    <scope>NUCLEOTIDE SEQUENCE [LARGE SCALE GENOMIC DNA]</scope>
</reference>
<evidence type="ECO:0000313" key="3">
    <source>
        <dbReference type="Proteomes" id="UP001054945"/>
    </source>
</evidence>
<proteinExistence type="predicted"/>
<dbReference type="AlphaFoldDB" id="A0AAV4UMP9"/>
<sequence>MRAAAFLEGWPGKGSRGRARGSKGVTQRRRVRDTNDSRDPRNEKMFSKTPAVPSETACLTPTKYSFFLLSNRFLRQVALVEI</sequence>
<accession>A0AAV4UMP9</accession>
<feature type="region of interest" description="Disordered" evidence="1">
    <location>
        <begin position="1"/>
        <end position="50"/>
    </location>
</feature>